<name>A0A4C1VR93_EUMVA</name>
<evidence type="ECO:0000256" key="1">
    <source>
        <dbReference type="SAM" id="MobiDB-lite"/>
    </source>
</evidence>
<organism evidence="2 3">
    <name type="scientific">Eumeta variegata</name>
    <name type="common">Bagworm moth</name>
    <name type="synonym">Eumeta japonica</name>
    <dbReference type="NCBI Taxonomy" id="151549"/>
    <lineage>
        <taxon>Eukaryota</taxon>
        <taxon>Metazoa</taxon>
        <taxon>Ecdysozoa</taxon>
        <taxon>Arthropoda</taxon>
        <taxon>Hexapoda</taxon>
        <taxon>Insecta</taxon>
        <taxon>Pterygota</taxon>
        <taxon>Neoptera</taxon>
        <taxon>Endopterygota</taxon>
        <taxon>Lepidoptera</taxon>
        <taxon>Glossata</taxon>
        <taxon>Ditrysia</taxon>
        <taxon>Tineoidea</taxon>
        <taxon>Psychidae</taxon>
        <taxon>Oiketicinae</taxon>
        <taxon>Eumeta</taxon>
    </lineage>
</organism>
<dbReference type="EMBL" id="BGZK01000392">
    <property type="protein sequence ID" value="GBP41050.1"/>
    <property type="molecule type" value="Genomic_DNA"/>
</dbReference>
<keyword evidence="3" id="KW-1185">Reference proteome</keyword>
<protein>
    <submittedName>
        <fullName evidence="2">Uncharacterized protein</fullName>
    </submittedName>
</protein>
<sequence>MPPPSAVRRLSVPDIGQLFDLPREYPRGRSGRRSRPRYRSRGFDCGPAPLRGFYKLLIKKVHKLDAASRGPTAKIKFWHISAVGAYGVTGRSMRVK</sequence>
<feature type="region of interest" description="Disordered" evidence="1">
    <location>
        <begin position="21"/>
        <end position="43"/>
    </location>
</feature>
<accession>A0A4C1VR93</accession>
<evidence type="ECO:0000313" key="2">
    <source>
        <dbReference type="EMBL" id="GBP41050.1"/>
    </source>
</evidence>
<dbReference type="AlphaFoldDB" id="A0A4C1VR93"/>
<proteinExistence type="predicted"/>
<feature type="compositionally biased region" description="Basic residues" evidence="1">
    <location>
        <begin position="29"/>
        <end position="40"/>
    </location>
</feature>
<reference evidence="2 3" key="1">
    <citation type="journal article" date="2019" name="Commun. Biol.">
        <title>The bagworm genome reveals a unique fibroin gene that provides high tensile strength.</title>
        <authorList>
            <person name="Kono N."/>
            <person name="Nakamura H."/>
            <person name="Ohtoshi R."/>
            <person name="Tomita M."/>
            <person name="Numata K."/>
            <person name="Arakawa K."/>
        </authorList>
    </citation>
    <scope>NUCLEOTIDE SEQUENCE [LARGE SCALE GENOMIC DNA]</scope>
</reference>
<dbReference type="Proteomes" id="UP000299102">
    <property type="component" value="Unassembled WGS sequence"/>
</dbReference>
<gene>
    <name evidence="2" type="ORF">EVAR_32871_1</name>
</gene>
<comment type="caution">
    <text evidence="2">The sequence shown here is derived from an EMBL/GenBank/DDBJ whole genome shotgun (WGS) entry which is preliminary data.</text>
</comment>
<evidence type="ECO:0000313" key="3">
    <source>
        <dbReference type="Proteomes" id="UP000299102"/>
    </source>
</evidence>